<dbReference type="AlphaFoldDB" id="A0A9W9TN69"/>
<dbReference type="OrthoDB" id="9988102at2759"/>
<dbReference type="Pfam" id="PF03807">
    <property type="entry name" value="F420_oxidored"/>
    <property type="match status" value="1"/>
</dbReference>
<dbReference type="Proteomes" id="UP001150941">
    <property type="component" value="Unassembled WGS sequence"/>
</dbReference>
<evidence type="ECO:0000313" key="4">
    <source>
        <dbReference type="Proteomes" id="UP001150941"/>
    </source>
</evidence>
<reference evidence="3" key="1">
    <citation type="submission" date="2022-11" db="EMBL/GenBank/DDBJ databases">
        <authorList>
            <person name="Petersen C."/>
        </authorList>
    </citation>
    <scope>NUCLEOTIDE SEQUENCE</scope>
    <source>
        <strain evidence="3">IBT 19713</strain>
    </source>
</reference>
<keyword evidence="4" id="KW-1185">Reference proteome</keyword>
<reference evidence="3" key="2">
    <citation type="journal article" date="2023" name="IMA Fungus">
        <title>Comparative genomic study of the Penicillium genus elucidates a diverse pangenome and 15 lateral gene transfer events.</title>
        <authorList>
            <person name="Petersen C."/>
            <person name="Sorensen T."/>
            <person name="Nielsen M.R."/>
            <person name="Sondergaard T.E."/>
            <person name="Sorensen J.L."/>
            <person name="Fitzpatrick D.A."/>
            <person name="Frisvad J.C."/>
            <person name="Nielsen K.L."/>
        </authorList>
    </citation>
    <scope>NUCLEOTIDE SEQUENCE</scope>
    <source>
        <strain evidence="3">IBT 19713</strain>
    </source>
</reference>
<dbReference type="Pfam" id="PF09130">
    <property type="entry name" value="DUF1932"/>
    <property type="match status" value="1"/>
</dbReference>
<proteinExistence type="predicted"/>
<evidence type="ECO:0000259" key="1">
    <source>
        <dbReference type="Pfam" id="PF03807"/>
    </source>
</evidence>
<dbReference type="InterPro" id="IPR028939">
    <property type="entry name" value="P5C_Rdtase_cat_N"/>
</dbReference>
<accession>A0A9W9TN69</accession>
<dbReference type="Gene3D" id="1.10.1040.10">
    <property type="entry name" value="N-(1-d-carboxylethyl)-l-norvaline Dehydrogenase, domain 2"/>
    <property type="match status" value="1"/>
</dbReference>
<dbReference type="SUPFAM" id="SSF48179">
    <property type="entry name" value="6-phosphogluconate dehydrogenase C-terminal domain-like"/>
    <property type="match status" value="1"/>
</dbReference>
<dbReference type="RefSeq" id="XP_058330276.1">
    <property type="nucleotide sequence ID" value="XM_058474536.1"/>
</dbReference>
<evidence type="ECO:0000313" key="3">
    <source>
        <dbReference type="EMBL" id="KAJ5232283.1"/>
    </source>
</evidence>
<organism evidence="3 4">
    <name type="scientific">Penicillium chermesinum</name>
    <dbReference type="NCBI Taxonomy" id="63820"/>
    <lineage>
        <taxon>Eukaryota</taxon>
        <taxon>Fungi</taxon>
        <taxon>Dikarya</taxon>
        <taxon>Ascomycota</taxon>
        <taxon>Pezizomycotina</taxon>
        <taxon>Eurotiomycetes</taxon>
        <taxon>Eurotiomycetidae</taxon>
        <taxon>Eurotiales</taxon>
        <taxon>Aspergillaceae</taxon>
        <taxon>Penicillium</taxon>
    </lineage>
</organism>
<dbReference type="InterPro" id="IPR013328">
    <property type="entry name" value="6PGD_dom2"/>
</dbReference>
<dbReference type="SUPFAM" id="SSF51735">
    <property type="entry name" value="NAD(P)-binding Rossmann-fold domains"/>
    <property type="match status" value="1"/>
</dbReference>
<name>A0A9W9TN69_9EURO</name>
<evidence type="ECO:0008006" key="5">
    <source>
        <dbReference type="Google" id="ProtNLM"/>
    </source>
</evidence>
<gene>
    <name evidence="3" type="ORF">N7468_005239</name>
</gene>
<dbReference type="GeneID" id="83201839"/>
<dbReference type="Gene3D" id="3.40.50.720">
    <property type="entry name" value="NAD(P)-binding Rossmann-like Domain"/>
    <property type="match status" value="1"/>
</dbReference>
<dbReference type="InterPro" id="IPR008927">
    <property type="entry name" value="6-PGluconate_DH-like_C_sf"/>
</dbReference>
<feature type="domain" description="Phosphogluconate dehydrogenase NAD-binding putative C-terminal" evidence="2">
    <location>
        <begin position="258"/>
        <end position="331"/>
    </location>
</feature>
<feature type="domain" description="Pyrroline-5-carboxylate reductase catalytic N-terminal" evidence="1">
    <location>
        <begin position="45"/>
        <end position="121"/>
    </location>
</feature>
<sequence length="371" mass="39897">MTNGRQDDKWKTSAAWRGSQTAEVNGTKSLCSFSLLQFGIMREVTVGIVSIGDMGLGIAKLLKTHGYRVVTVGEGRSEHTLARIEAANITALPTDDELAVQADYILSIVPPVNALATAERIAKACMRSETASRRATLEDVNGQPTRSPLYLFELNATSSRLAEEIGALFLDPSMPGEDPCKCRVLDGGIIGGPPSPNPDGTWRRPSVWTSPPTFAGLADVLNMKVVSARIGAASTLKLSFAALTKGLTALSILSFSTAQQEELLPELLDHLQQYSPHIAALTSAGVIGMSPKAYRWVDEMRYIGEAFDREGCWGGVGRSVYDGFAEVYRTVAEDTILGQERVGARQRGTNVEGAVTIIADRRRKQSGDNGP</sequence>
<dbReference type="EMBL" id="JAPQKS010000004">
    <property type="protein sequence ID" value="KAJ5232283.1"/>
    <property type="molecule type" value="Genomic_DNA"/>
</dbReference>
<dbReference type="InterPro" id="IPR036291">
    <property type="entry name" value="NAD(P)-bd_dom_sf"/>
</dbReference>
<protein>
    <recommendedName>
        <fullName evidence="5">Phosphogluconate dehydrogenase NAD-binding putative C-terminal domain-containing protein</fullName>
    </recommendedName>
</protein>
<dbReference type="InterPro" id="IPR015814">
    <property type="entry name" value="Pgluconate_DH_NAD-bd_C"/>
</dbReference>
<evidence type="ECO:0000259" key="2">
    <source>
        <dbReference type="Pfam" id="PF09130"/>
    </source>
</evidence>
<comment type="caution">
    <text evidence="3">The sequence shown here is derived from an EMBL/GenBank/DDBJ whole genome shotgun (WGS) entry which is preliminary data.</text>
</comment>